<dbReference type="AlphaFoldDB" id="A0A9P9WBQ0"/>
<comment type="caution">
    <text evidence="3">The sequence shown here is derived from an EMBL/GenBank/DDBJ whole genome shotgun (WGS) entry which is preliminary data.</text>
</comment>
<dbReference type="InterPro" id="IPR046529">
    <property type="entry name" value="DUF6594"/>
</dbReference>
<dbReference type="PANTHER" id="PTHR34502">
    <property type="entry name" value="DUF6594 DOMAIN-CONTAINING PROTEIN-RELATED"/>
    <property type="match status" value="1"/>
</dbReference>
<feature type="transmembrane region" description="Helical" evidence="1">
    <location>
        <begin position="209"/>
        <end position="230"/>
    </location>
</feature>
<reference evidence="3" key="1">
    <citation type="submission" date="2021-03" db="EMBL/GenBank/DDBJ databases">
        <title>Revisited historic fungal species revealed as producer of novel bioactive compounds through whole genome sequencing and comparative genomics.</title>
        <authorList>
            <person name="Vignolle G.A."/>
            <person name="Hochenegger N."/>
            <person name="Mach R.L."/>
            <person name="Mach-Aigner A.R."/>
            <person name="Javad Rahimi M."/>
            <person name="Salim K.A."/>
            <person name="Chan C.M."/>
            <person name="Lim L.B.L."/>
            <person name="Cai F."/>
            <person name="Druzhinina I.S."/>
            <person name="U'Ren J.M."/>
            <person name="Derntl C."/>
        </authorList>
    </citation>
    <scope>NUCLEOTIDE SEQUENCE</scope>
    <source>
        <strain evidence="3">TUCIM 5799</strain>
    </source>
</reference>
<proteinExistence type="predicted"/>
<gene>
    <name evidence="3" type="ORF">JX265_011721</name>
</gene>
<dbReference type="Proteomes" id="UP000829685">
    <property type="component" value="Unassembled WGS sequence"/>
</dbReference>
<accession>A0A9P9WBQ0</accession>
<evidence type="ECO:0000259" key="2">
    <source>
        <dbReference type="Pfam" id="PF20237"/>
    </source>
</evidence>
<dbReference type="OrthoDB" id="3546297at2759"/>
<feature type="transmembrane region" description="Helical" evidence="1">
    <location>
        <begin position="263"/>
        <end position="281"/>
    </location>
</feature>
<dbReference type="EMBL" id="JAFIMR010000045">
    <property type="protein sequence ID" value="KAI1856209.1"/>
    <property type="molecule type" value="Genomic_DNA"/>
</dbReference>
<protein>
    <recommendedName>
        <fullName evidence="2">DUF6594 domain-containing protein</fullName>
    </recommendedName>
</protein>
<sequence>MNNGSLPSVDSTAGQFRQLWPRITDDSNLTLHGFRRYKTTHLLNLRFLEEEIAKLDHSIYQAGLSLGHEPSARDRLGLKNSKTDSNVPDVRETITREMVLQLRSLIQQYDDALLAFGQIMAMETVSLLDDEKTSSMRTDLTLHEMYKTRLIRADLGTRSRTDPFQRWIHQQLRDFRYWRASKKQNSPGSFMSLPKDHWSQQNTVLVANIAGRFITAIVAGVSLVVPLAILSASSSKVTQLAVVSACIVIFSLLVAAMLKVSNYEMMVVTAAYAAILSVFVSNN</sequence>
<feature type="transmembrane region" description="Helical" evidence="1">
    <location>
        <begin position="237"/>
        <end position="257"/>
    </location>
</feature>
<dbReference type="PANTHER" id="PTHR34502:SF5">
    <property type="entry name" value="DUF6594 DOMAIN-CONTAINING PROTEIN"/>
    <property type="match status" value="1"/>
</dbReference>
<keyword evidence="4" id="KW-1185">Reference proteome</keyword>
<dbReference type="Pfam" id="PF20237">
    <property type="entry name" value="DUF6594"/>
    <property type="match status" value="1"/>
</dbReference>
<organism evidence="3 4">
    <name type="scientific">Neoarthrinium moseri</name>
    <dbReference type="NCBI Taxonomy" id="1658444"/>
    <lineage>
        <taxon>Eukaryota</taxon>
        <taxon>Fungi</taxon>
        <taxon>Dikarya</taxon>
        <taxon>Ascomycota</taxon>
        <taxon>Pezizomycotina</taxon>
        <taxon>Sordariomycetes</taxon>
        <taxon>Xylariomycetidae</taxon>
        <taxon>Amphisphaeriales</taxon>
        <taxon>Apiosporaceae</taxon>
        <taxon>Neoarthrinium</taxon>
    </lineage>
</organism>
<evidence type="ECO:0000313" key="4">
    <source>
        <dbReference type="Proteomes" id="UP000829685"/>
    </source>
</evidence>
<keyword evidence="1" id="KW-0812">Transmembrane</keyword>
<evidence type="ECO:0000313" key="3">
    <source>
        <dbReference type="EMBL" id="KAI1856209.1"/>
    </source>
</evidence>
<name>A0A9P9WBQ0_9PEZI</name>
<keyword evidence="1" id="KW-1133">Transmembrane helix</keyword>
<feature type="domain" description="DUF6594" evidence="2">
    <location>
        <begin position="22"/>
        <end position="276"/>
    </location>
</feature>
<keyword evidence="1" id="KW-0472">Membrane</keyword>
<evidence type="ECO:0000256" key="1">
    <source>
        <dbReference type="SAM" id="Phobius"/>
    </source>
</evidence>